<feature type="non-terminal residue" evidence="5">
    <location>
        <position position="1"/>
    </location>
</feature>
<feature type="non-terminal residue" evidence="5">
    <location>
        <position position="191"/>
    </location>
</feature>
<evidence type="ECO:0000256" key="2">
    <source>
        <dbReference type="PROSITE-ProRule" id="PRU00168"/>
    </source>
</evidence>
<dbReference type="SMART" id="SM00147">
    <property type="entry name" value="RasGEF"/>
    <property type="match status" value="1"/>
</dbReference>
<dbReference type="Gene3D" id="1.10.840.10">
    <property type="entry name" value="Ras guanine-nucleotide exchange factors catalytic domain"/>
    <property type="match status" value="1"/>
</dbReference>
<reference evidence="5" key="1">
    <citation type="submission" date="2025-08" db="UniProtKB">
        <authorList>
            <consortium name="RefSeq"/>
        </authorList>
    </citation>
    <scope>IDENTIFICATION</scope>
    <source>
        <tissue evidence="5">Muscle</tissue>
    </source>
</reference>
<dbReference type="RefSeq" id="XP_022236664.1">
    <property type="nucleotide sequence ID" value="XM_022380956.1"/>
</dbReference>
<keyword evidence="4" id="KW-1185">Reference proteome</keyword>
<dbReference type="InterPro" id="IPR036964">
    <property type="entry name" value="RASGEF_cat_dom_sf"/>
</dbReference>
<accession>A0ABM1RZ59</accession>
<name>A0ABM1RZ59_LIMPO</name>
<dbReference type="SUPFAM" id="SSF48366">
    <property type="entry name" value="Ras GEF"/>
    <property type="match status" value="1"/>
</dbReference>
<dbReference type="InterPro" id="IPR023578">
    <property type="entry name" value="Ras_GEF_dom_sf"/>
</dbReference>
<dbReference type="PROSITE" id="PS50009">
    <property type="entry name" value="RASGEF_CAT"/>
    <property type="match status" value="1"/>
</dbReference>
<dbReference type="Proteomes" id="UP000694941">
    <property type="component" value="Unplaced"/>
</dbReference>
<dbReference type="GeneID" id="111084173"/>
<evidence type="ECO:0000313" key="4">
    <source>
        <dbReference type="Proteomes" id="UP000694941"/>
    </source>
</evidence>
<feature type="domain" description="Ras-GEF" evidence="3">
    <location>
        <begin position="1"/>
        <end position="191"/>
    </location>
</feature>
<dbReference type="PANTHER" id="PTHR23113">
    <property type="entry name" value="GUANINE NUCLEOTIDE EXCHANGE FACTOR"/>
    <property type="match status" value="1"/>
</dbReference>
<protein>
    <submittedName>
        <fullName evidence="5">1-phosphatidylinositol 4,5-bisphosphate phosphodiesterase epsilon-1-like</fullName>
    </submittedName>
</protein>
<organism evidence="4 5">
    <name type="scientific">Limulus polyphemus</name>
    <name type="common">Atlantic horseshoe crab</name>
    <dbReference type="NCBI Taxonomy" id="6850"/>
    <lineage>
        <taxon>Eukaryota</taxon>
        <taxon>Metazoa</taxon>
        <taxon>Ecdysozoa</taxon>
        <taxon>Arthropoda</taxon>
        <taxon>Chelicerata</taxon>
        <taxon>Merostomata</taxon>
        <taxon>Xiphosura</taxon>
        <taxon>Limulidae</taxon>
        <taxon>Limulus</taxon>
    </lineage>
</organism>
<gene>
    <name evidence="5" type="primary">LOC111084173</name>
</gene>
<dbReference type="PANTHER" id="PTHR23113:SF368">
    <property type="entry name" value="CELL DIVISION CONTROL PROTEIN 25"/>
    <property type="match status" value="1"/>
</dbReference>
<sequence length="191" mass="21531">VSSWVTHVIVSQPTHEDRKAVLSCIFRVAVCCWNFGNFNTAVEILSGLKSDKLKPFWLSLSGKDKLPLLDFLSSSLLTPGPTQEYKEAVERALDIPHSKVIPFFGTFLRDLKTVFNGMPSLLVLPNNDTQELELVAQFQGEDHFMSRVGVGGIINMKKIEQVRQVLDDIRAFHQHAEHRRKELISSSTSEP</sequence>
<dbReference type="InterPro" id="IPR001895">
    <property type="entry name" value="RASGEF_cat_dom"/>
</dbReference>
<evidence type="ECO:0000259" key="3">
    <source>
        <dbReference type="PROSITE" id="PS50009"/>
    </source>
</evidence>
<evidence type="ECO:0000313" key="5">
    <source>
        <dbReference type="RefSeq" id="XP_022236664.1"/>
    </source>
</evidence>
<evidence type="ECO:0000256" key="1">
    <source>
        <dbReference type="ARBA" id="ARBA00022658"/>
    </source>
</evidence>
<dbReference type="Pfam" id="PF00617">
    <property type="entry name" value="RasGEF"/>
    <property type="match status" value="1"/>
</dbReference>
<keyword evidence="1 2" id="KW-0344">Guanine-nucleotide releasing factor</keyword>
<proteinExistence type="predicted"/>
<dbReference type="InterPro" id="IPR008937">
    <property type="entry name" value="Ras-like_GEF"/>
</dbReference>